<evidence type="ECO:0000313" key="12">
    <source>
        <dbReference type="EMBL" id="EMB30507.1"/>
    </source>
</evidence>
<dbReference type="RefSeq" id="WP_002685610.1">
    <property type="nucleotide sequence ID" value="NZ_CM001795.1"/>
</dbReference>
<feature type="binding site" evidence="10">
    <location>
        <begin position="250"/>
        <end position="251"/>
    </location>
    <ligand>
        <name>GMP</name>
        <dbReference type="ChEBI" id="CHEBI:58115"/>
    </ligand>
</feature>
<dbReference type="GO" id="GO:0030145">
    <property type="term" value="F:manganese ion binding"/>
    <property type="evidence" value="ECO:0007669"/>
    <property type="project" value="TreeGrafter"/>
</dbReference>
<keyword evidence="6 10" id="KW-0342">GTP-binding</keyword>
<dbReference type="PATRIC" id="fig|999432.5.peg.2275"/>
<dbReference type="GO" id="GO:0003909">
    <property type="term" value="F:DNA ligase activity"/>
    <property type="evidence" value="ECO:0007669"/>
    <property type="project" value="TreeGrafter"/>
</dbReference>
<dbReference type="EC" id="6.5.1.8" evidence="1"/>
<dbReference type="InterPro" id="IPR001233">
    <property type="entry name" value="RtcB"/>
</dbReference>
<reference evidence="12" key="1">
    <citation type="submission" date="2012-01" db="EMBL/GenBank/DDBJ databases">
        <title>The Genome Sequence of Treponema denticola H-22.</title>
        <authorList>
            <consortium name="The Broad Institute Genome Sequencing Platform"/>
            <person name="Earl A."/>
            <person name="Ward D."/>
            <person name="Feldgarden M."/>
            <person name="Gevers D."/>
            <person name="Blanton J.M."/>
            <person name="Fenno C.J."/>
            <person name="Baranova O.V."/>
            <person name="Mathney J."/>
            <person name="Dewhirst F.E."/>
            <person name="Izard J."/>
            <person name="Young S.K."/>
            <person name="Zeng Q."/>
            <person name="Gargeya S."/>
            <person name="Fitzgerald M."/>
            <person name="Haas B."/>
            <person name="Abouelleil A."/>
            <person name="Alvarado L."/>
            <person name="Arachchi H.M."/>
            <person name="Berlin A."/>
            <person name="Chapman S.B."/>
            <person name="Gearin G."/>
            <person name="Goldberg J."/>
            <person name="Griggs A."/>
            <person name="Gujja S."/>
            <person name="Hansen M."/>
            <person name="Heiman D."/>
            <person name="Howarth C."/>
            <person name="Larimer J."/>
            <person name="Lui A."/>
            <person name="MacDonald P.J.P."/>
            <person name="McCowen C."/>
            <person name="Montmayeur A."/>
            <person name="Murphy C."/>
            <person name="Neiman D."/>
            <person name="Pearson M."/>
            <person name="Priest M."/>
            <person name="Roberts A."/>
            <person name="Saif S."/>
            <person name="Shea T."/>
            <person name="Sisk P."/>
            <person name="Stolte C."/>
            <person name="Sykes S."/>
            <person name="Wortman J."/>
            <person name="Nusbaum C."/>
            <person name="Birren B."/>
        </authorList>
    </citation>
    <scope>NUCLEOTIDE SEQUENCE [LARGE SCALE GENOMIC DNA]</scope>
    <source>
        <strain evidence="12">H-22</strain>
    </source>
</reference>
<feature type="binding site" evidence="10">
    <location>
        <begin position="146"/>
        <end position="150"/>
    </location>
    <ligand>
        <name>GMP</name>
        <dbReference type="ChEBI" id="CHEBI:58115"/>
    </ligand>
</feature>
<keyword evidence="3 11" id="KW-0479">Metal-binding</keyword>
<feature type="binding site" evidence="10">
    <location>
        <begin position="275"/>
        <end position="278"/>
    </location>
    <ligand>
        <name>GMP</name>
        <dbReference type="ChEBI" id="CHEBI:58115"/>
    </ligand>
</feature>
<keyword evidence="4 10" id="KW-0547">Nucleotide-binding</keyword>
<feature type="binding site" evidence="11">
    <location>
        <position position="250"/>
    </location>
    <ligand>
        <name>Mn(2+)</name>
        <dbReference type="ChEBI" id="CHEBI:29035"/>
        <label>2</label>
    </ligand>
</feature>
<accession>A0A0E2EE64</accession>
<keyword evidence="2" id="KW-0436">Ligase</keyword>
<dbReference type="GO" id="GO:0006396">
    <property type="term" value="P:RNA processing"/>
    <property type="evidence" value="ECO:0007669"/>
    <property type="project" value="InterPro"/>
</dbReference>
<dbReference type="EMBL" id="AGDV01000021">
    <property type="protein sequence ID" value="EMB30507.1"/>
    <property type="molecule type" value="Genomic_DNA"/>
</dbReference>
<evidence type="ECO:0000256" key="7">
    <source>
        <dbReference type="ARBA" id="ARBA00023211"/>
    </source>
</evidence>
<feature type="active site" description="GMP-histidine intermediate" evidence="9">
    <location>
        <position position="299"/>
    </location>
</feature>
<protein>
    <recommendedName>
        <fullName evidence="1">3'-phosphate/5'-hydroxy nucleic acid ligase</fullName>
        <ecNumber evidence="1">6.5.1.8</ecNumber>
    </recommendedName>
</protein>
<evidence type="ECO:0000256" key="6">
    <source>
        <dbReference type="ARBA" id="ARBA00023134"/>
    </source>
</evidence>
<name>A0A0E2EE64_TREDN</name>
<dbReference type="PANTHER" id="PTHR43749:SF2">
    <property type="entry name" value="RNA-SPLICING LIGASE RTCB"/>
    <property type="match status" value="1"/>
</dbReference>
<dbReference type="AlphaFoldDB" id="A0A0E2EE64"/>
<dbReference type="GO" id="GO:0006281">
    <property type="term" value="P:DNA repair"/>
    <property type="evidence" value="ECO:0007669"/>
    <property type="project" value="TreeGrafter"/>
</dbReference>
<evidence type="ECO:0000256" key="11">
    <source>
        <dbReference type="PIRSR" id="PIRSR601233-3"/>
    </source>
</evidence>
<dbReference type="InterPro" id="IPR036025">
    <property type="entry name" value="RtcB-like_sf"/>
</dbReference>
<dbReference type="SUPFAM" id="SSF103365">
    <property type="entry name" value="Hypothetical protein PH1602"/>
    <property type="match status" value="1"/>
</dbReference>
<evidence type="ECO:0000256" key="5">
    <source>
        <dbReference type="ARBA" id="ARBA00022800"/>
    </source>
</evidence>
<comment type="cofactor">
    <cofactor evidence="11">
        <name>Mn(2+)</name>
        <dbReference type="ChEBI" id="CHEBI:29035"/>
    </cofactor>
    <text evidence="11">Binds 2 manganese ions per subunit.</text>
</comment>
<dbReference type="Pfam" id="PF01139">
    <property type="entry name" value="RtcB"/>
    <property type="match status" value="1"/>
</dbReference>
<evidence type="ECO:0000256" key="8">
    <source>
        <dbReference type="ARBA" id="ARBA00047746"/>
    </source>
</evidence>
<dbReference type="Gene3D" id="3.90.1860.10">
    <property type="entry name" value="tRNA-splicing ligase RtcB"/>
    <property type="match status" value="1"/>
</dbReference>
<evidence type="ECO:0000256" key="3">
    <source>
        <dbReference type="ARBA" id="ARBA00022723"/>
    </source>
</evidence>
<dbReference type="InterPro" id="IPR052915">
    <property type="entry name" value="RtcB-like"/>
</dbReference>
<dbReference type="GO" id="GO:0170057">
    <property type="term" value="F:RNA ligase (GTP) activity"/>
    <property type="evidence" value="ECO:0007669"/>
    <property type="project" value="UniProtKB-EC"/>
</dbReference>
<evidence type="ECO:0000256" key="10">
    <source>
        <dbReference type="PIRSR" id="PIRSR601233-2"/>
    </source>
</evidence>
<feature type="binding site" evidence="10">
    <location>
        <begin position="299"/>
        <end position="302"/>
    </location>
    <ligand>
        <name>GMP</name>
        <dbReference type="ChEBI" id="CHEBI:58115"/>
    </ligand>
</feature>
<feature type="binding site" evidence="11">
    <location>
        <position position="72"/>
    </location>
    <ligand>
        <name>Mn(2+)</name>
        <dbReference type="ChEBI" id="CHEBI:29035"/>
        <label>1</label>
    </ligand>
</feature>
<comment type="catalytic activity">
    <reaction evidence="8">
        <text>a 3'-end 3'-phospho-ribonucleotide-RNA + a 5'-end dephospho-ribonucleoside-RNA + GTP = a ribonucleotidyl-ribonucleotide-RNA + GMP + diphosphate</text>
        <dbReference type="Rhea" id="RHEA:68076"/>
        <dbReference type="Rhea" id="RHEA-COMP:10463"/>
        <dbReference type="Rhea" id="RHEA-COMP:13936"/>
        <dbReference type="Rhea" id="RHEA-COMP:17355"/>
        <dbReference type="ChEBI" id="CHEBI:33019"/>
        <dbReference type="ChEBI" id="CHEBI:37565"/>
        <dbReference type="ChEBI" id="CHEBI:58115"/>
        <dbReference type="ChEBI" id="CHEBI:83062"/>
        <dbReference type="ChEBI" id="CHEBI:138284"/>
        <dbReference type="ChEBI" id="CHEBI:173118"/>
        <dbReference type="EC" id="6.5.1.8"/>
    </reaction>
</comment>
<keyword evidence="5" id="KW-0692">RNA repair</keyword>
<dbReference type="GO" id="GO:0042245">
    <property type="term" value="P:RNA repair"/>
    <property type="evidence" value="ECO:0007669"/>
    <property type="project" value="UniProtKB-KW"/>
</dbReference>
<sequence length="375" mass="42097">MQIIEGIYNKASVMIDSIDSETEKQIKTFLNHKAFEGTNIAIMPDCHAGKGAVIGFTMNIDKYIIPNIVGVDIGCGILSARLNIKNPNLAELDNFIKKNIPHGKAVHRNIKIDNKEFEEEIIEESKKVHMDEDRALKSIGTLGGGNHFIELGKDSQGRLWLTVHSGSRNLGLQIAVFYQKKAQQLLDEQKLLTPEDKNLEYLFTESDEGKAYLRATYFAQKYAKENRKKMIELISQFLHAEIEETVESVHNFIGEDGIIRKGATSAGLNERLIIPFNMRDGFAFCVGKGNNDYNQSAPHGAGRIMSRSKAFNELSLKDFQREMKSAGIFTTTATKNTLDEAPSAYKNKNLILKHIKPTADVKDFVKPIYNFKAPN</sequence>
<feature type="binding site" evidence="11">
    <location>
        <position position="164"/>
    </location>
    <ligand>
        <name>Mn(2+)</name>
        <dbReference type="ChEBI" id="CHEBI:29035"/>
        <label>2</label>
    </ligand>
</feature>
<evidence type="ECO:0000256" key="1">
    <source>
        <dbReference type="ARBA" id="ARBA00012726"/>
    </source>
</evidence>
<gene>
    <name evidence="12" type="ORF">HMPREF9726_02192</name>
</gene>
<dbReference type="PANTHER" id="PTHR43749">
    <property type="entry name" value="RNA-SPLICING LIGASE RTCB"/>
    <property type="match status" value="1"/>
</dbReference>
<organism evidence="12">
    <name type="scientific">Treponema denticola H-22</name>
    <dbReference type="NCBI Taxonomy" id="999432"/>
    <lineage>
        <taxon>Bacteria</taxon>
        <taxon>Pseudomonadati</taxon>
        <taxon>Spirochaetota</taxon>
        <taxon>Spirochaetia</taxon>
        <taxon>Spirochaetales</taxon>
        <taxon>Treponemataceae</taxon>
        <taxon>Treponema</taxon>
    </lineage>
</organism>
<comment type="caution">
    <text evidence="12">The sequence shown here is derived from an EMBL/GenBank/DDBJ whole genome shotgun (WGS) entry which is preliminary data.</text>
</comment>
<proteinExistence type="predicted"/>
<keyword evidence="7 11" id="KW-0464">Manganese</keyword>
<feature type="binding site" evidence="11">
    <location>
        <position position="147"/>
    </location>
    <ligand>
        <name>Mn(2+)</name>
        <dbReference type="ChEBI" id="CHEBI:29035"/>
        <label>1</label>
    </ligand>
</feature>
<evidence type="ECO:0000256" key="4">
    <source>
        <dbReference type="ARBA" id="ARBA00022741"/>
    </source>
</evidence>
<evidence type="ECO:0000256" key="9">
    <source>
        <dbReference type="PIRSR" id="PIRSR601233-1"/>
    </source>
</evidence>
<evidence type="ECO:0000256" key="2">
    <source>
        <dbReference type="ARBA" id="ARBA00022598"/>
    </source>
</evidence>
<dbReference type="GO" id="GO:0005525">
    <property type="term" value="F:GTP binding"/>
    <property type="evidence" value="ECO:0007669"/>
    <property type="project" value="UniProtKB-KW"/>
</dbReference>
<dbReference type="HOGENOM" id="CLU_022279_1_1_12"/>
<dbReference type="Proteomes" id="UP000011705">
    <property type="component" value="Chromosome"/>
</dbReference>